<dbReference type="RefSeq" id="WP_014242455.1">
    <property type="nucleotide sequence ID" value="NC_016618.1"/>
</dbReference>
<dbReference type="Gene3D" id="3.90.1530.30">
    <property type="match status" value="1"/>
</dbReference>
<evidence type="ECO:0000256" key="1">
    <source>
        <dbReference type="ARBA" id="ARBA00006295"/>
    </source>
</evidence>
<evidence type="ECO:0000256" key="2">
    <source>
        <dbReference type="ARBA" id="ARBA00022829"/>
    </source>
</evidence>
<geneLocation type="plasmid" evidence="4 5">
    <name>AZOBR_p2</name>
</geneLocation>
<dbReference type="GO" id="GO:0005694">
    <property type="term" value="C:chromosome"/>
    <property type="evidence" value="ECO:0007669"/>
    <property type="project" value="TreeGrafter"/>
</dbReference>
<keyword evidence="2" id="KW-0159">Chromosome partition</keyword>
<gene>
    <name evidence="4" type="ORF">AZOBR_p280015</name>
</gene>
<dbReference type="NCBIfam" id="TIGR00180">
    <property type="entry name" value="parB_part"/>
    <property type="match status" value="1"/>
</dbReference>
<dbReference type="Gene3D" id="1.10.10.2830">
    <property type="match status" value="1"/>
</dbReference>
<keyword evidence="5" id="KW-1185">Reference proteome</keyword>
<dbReference type="EMBL" id="HE577329">
    <property type="protein sequence ID" value="CCD02129.1"/>
    <property type="molecule type" value="Genomic_DNA"/>
</dbReference>
<comment type="similarity">
    <text evidence="1">Belongs to the ParB family.</text>
</comment>
<dbReference type="InterPro" id="IPR004437">
    <property type="entry name" value="ParB/RepB/Spo0J"/>
</dbReference>
<dbReference type="PANTHER" id="PTHR33375:SF1">
    <property type="entry name" value="CHROMOSOME-PARTITIONING PROTEIN PARB-RELATED"/>
    <property type="match status" value="1"/>
</dbReference>
<dbReference type="Pfam" id="PF02195">
    <property type="entry name" value="ParB_N"/>
    <property type="match status" value="1"/>
</dbReference>
<proteinExistence type="inferred from homology"/>
<dbReference type="InterPro" id="IPR036086">
    <property type="entry name" value="ParB/Sulfiredoxin_sf"/>
</dbReference>
<feature type="domain" description="ParB-like N-terminal" evidence="3">
    <location>
        <begin position="40"/>
        <end position="128"/>
    </location>
</feature>
<dbReference type="InterPro" id="IPR003115">
    <property type="entry name" value="ParB_N"/>
</dbReference>
<reference evidence="4 5" key="1">
    <citation type="journal article" date="2011" name="PLoS Genet.">
        <title>Azospirillum genomes reveal transition of bacteria from aquatic to terrestrial environments.</title>
        <authorList>
            <person name="Wisniewski-Dye F."/>
            <person name="Borziak K."/>
            <person name="Khalsa-Moyers G."/>
            <person name="Alexandre G."/>
            <person name="Sukharnikov L.O."/>
            <person name="Wuichet K."/>
            <person name="Hurst G.B."/>
            <person name="McDonald W.H."/>
            <person name="Robertson J.S."/>
            <person name="Barbe V."/>
            <person name="Calteau A."/>
            <person name="Rouy Z."/>
            <person name="Mangenot S."/>
            <person name="Prigent-Combaret C."/>
            <person name="Normand P."/>
            <person name="Boyer M."/>
            <person name="Siguier P."/>
            <person name="Dessaux Y."/>
            <person name="Elmerich C."/>
            <person name="Condemine G."/>
            <person name="Krishnen G."/>
            <person name="Kennedy I."/>
            <person name="Paterson A.H."/>
            <person name="Gonzalez V."/>
            <person name="Mavingui P."/>
            <person name="Zhulin I.B."/>
        </authorList>
    </citation>
    <scope>NUCLEOTIDE SEQUENCE [LARGE SCALE GENOMIC DNA]</scope>
    <source>
        <strain evidence="4 5">Sp245</strain>
    </source>
</reference>
<dbReference type="AlphaFoldDB" id="A0A9P1NQL5"/>
<dbReference type="SMART" id="SM00470">
    <property type="entry name" value="ParB"/>
    <property type="match status" value="1"/>
</dbReference>
<evidence type="ECO:0000313" key="4">
    <source>
        <dbReference type="EMBL" id="CCD02129.1"/>
    </source>
</evidence>
<name>A0A9P1NQL5_9PROT</name>
<sequence length="282" mass="30828">MARKLDTSNAGLFKRALSRTGSGGGSNAALFGLSGKMRHREIPLEQVEPNPDQPRRNARGADIAALAASIGERGLLQPINVREIAPDRFQIVAGERRYWAFRTLERETIPALVIDTDDVQALALIENAQRVDLHPIDLALTLAKLIGDKGLTQEQAAVLIGKSQEYVARLLGILRLPARILEEAPDRPAVSVSLLMELAELPDEAIQLALWARAGDGLTVKDVRNAKQERKAATPSAAPALRALRSNVDRIHSLRASGHALAEDQRQELRELRDAIDALLRE</sequence>
<evidence type="ECO:0000313" key="5">
    <source>
        <dbReference type="Proteomes" id="UP000007319"/>
    </source>
</evidence>
<dbReference type="GO" id="GO:0007059">
    <property type="term" value="P:chromosome segregation"/>
    <property type="evidence" value="ECO:0007669"/>
    <property type="project" value="UniProtKB-KW"/>
</dbReference>
<dbReference type="GO" id="GO:0003677">
    <property type="term" value="F:DNA binding"/>
    <property type="evidence" value="ECO:0007669"/>
    <property type="project" value="InterPro"/>
</dbReference>
<evidence type="ECO:0000259" key="3">
    <source>
        <dbReference type="SMART" id="SM00470"/>
    </source>
</evidence>
<dbReference type="Proteomes" id="UP000007319">
    <property type="component" value="Plasmid AZOBR_p2"/>
</dbReference>
<accession>A0A9P1NQL5</accession>
<dbReference type="Pfam" id="PF17762">
    <property type="entry name" value="HTH_ParB"/>
    <property type="match status" value="1"/>
</dbReference>
<protein>
    <submittedName>
        <fullName evidence="4">Chromosome-partitioning protein parB</fullName>
    </submittedName>
</protein>
<dbReference type="SUPFAM" id="SSF110849">
    <property type="entry name" value="ParB/Sulfiredoxin"/>
    <property type="match status" value="1"/>
</dbReference>
<keyword evidence="4" id="KW-0614">Plasmid</keyword>
<dbReference type="SUPFAM" id="SSF109709">
    <property type="entry name" value="KorB DNA-binding domain-like"/>
    <property type="match status" value="1"/>
</dbReference>
<organism evidence="4 5">
    <name type="scientific">Azospirillum baldaniorum</name>
    <dbReference type="NCBI Taxonomy" id="1064539"/>
    <lineage>
        <taxon>Bacteria</taxon>
        <taxon>Pseudomonadati</taxon>
        <taxon>Pseudomonadota</taxon>
        <taxon>Alphaproteobacteria</taxon>
        <taxon>Rhodospirillales</taxon>
        <taxon>Azospirillaceae</taxon>
        <taxon>Azospirillum</taxon>
    </lineage>
</organism>
<dbReference type="KEGG" id="abs:AZOBR_p280015"/>
<dbReference type="InterPro" id="IPR041468">
    <property type="entry name" value="HTH_ParB/Spo0J"/>
</dbReference>
<dbReference type="PANTHER" id="PTHR33375">
    <property type="entry name" value="CHROMOSOME-PARTITIONING PROTEIN PARB-RELATED"/>
    <property type="match status" value="1"/>
</dbReference>
<dbReference type="InterPro" id="IPR050336">
    <property type="entry name" value="Chromosome_partition/occlusion"/>
</dbReference>